<gene>
    <name evidence="1" type="ORF">MAR_013398</name>
</gene>
<name>A0ABY7G351_MYAAR</name>
<evidence type="ECO:0000313" key="1">
    <source>
        <dbReference type="EMBL" id="WAR27694.1"/>
    </source>
</evidence>
<dbReference type="EMBL" id="CP111026">
    <property type="protein sequence ID" value="WAR27694.1"/>
    <property type="molecule type" value="Genomic_DNA"/>
</dbReference>
<evidence type="ECO:0000313" key="2">
    <source>
        <dbReference type="Proteomes" id="UP001164746"/>
    </source>
</evidence>
<keyword evidence="2" id="KW-1185">Reference proteome</keyword>
<proteinExistence type="predicted"/>
<accession>A0ABY7G351</accession>
<organism evidence="1 2">
    <name type="scientific">Mya arenaria</name>
    <name type="common">Soft-shell clam</name>
    <dbReference type="NCBI Taxonomy" id="6604"/>
    <lineage>
        <taxon>Eukaryota</taxon>
        <taxon>Metazoa</taxon>
        <taxon>Spiralia</taxon>
        <taxon>Lophotrochozoa</taxon>
        <taxon>Mollusca</taxon>
        <taxon>Bivalvia</taxon>
        <taxon>Autobranchia</taxon>
        <taxon>Heteroconchia</taxon>
        <taxon>Euheterodonta</taxon>
        <taxon>Imparidentia</taxon>
        <taxon>Neoheterodontei</taxon>
        <taxon>Myida</taxon>
        <taxon>Myoidea</taxon>
        <taxon>Myidae</taxon>
        <taxon>Mya</taxon>
    </lineage>
</organism>
<dbReference type="Proteomes" id="UP001164746">
    <property type="component" value="Chromosome 15"/>
</dbReference>
<sequence>MERELSEIQIKIRMLAIAKRGGIAELLSLRKSKNDKAELISSGHEVKRRARNGLRSKSSVLENLGDEECLVTLDILSILLDEISKN</sequence>
<protein>
    <submittedName>
        <fullName evidence="1">Uncharacterized protein</fullName>
    </submittedName>
</protein>
<reference evidence="1" key="1">
    <citation type="submission" date="2022-11" db="EMBL/GenBank/DDBJ databases">
        <title>Centuries of genome instability and evolution in soft-shell clam transmissible cancer (bioRxiv).</title>
        <authorList>
            <person name="Hart S.F.M."/>
            <person name="Yonemitsu M.A."/>
            <person name="Giersch R.M."/>
            <person name="Beal B.F."/>
            <person name="Arriagada G."/>
            <person name="Davis B.W."/>
            <person name="Ostrander E.A."/>
            <person name="Goff S.P."/>
            <person name="Metzger M.J."/>
        </authorList>
    </citation>
    <scope>NUCLEOTIDE SEQUENCE</scope>
    <source>
        <strain evidence="1">MELC-2E11</strain>
        <tissue evidence="1">Siphon/mantle</tissue>
    </source>
</reference>